<accession>A0ABY9TUJ8</accession>
<keyword evidence="1" id="KW-1133">Transmembrane helix</keyword>
<evidence type="ECO:0000256" key="1">
    <source>
        <dbReference type="SAM" id="Phobius"/>
    </source>
</evidence>
<dbReference type="Proteomes" id="UP001258994">
    <property type="component" value="Chromosome"/>
</dbReference>
<organism evidence="3 4">
    <name type="scientific">Thalassotalea psychrophila</name>
    <dbReference type="NCBI Taxonomy" id="3065647"/>
    <lineage>
        <taxon>Bacteria</taxon>
        <taxon>Pseudomonadati</taxon>
        <taxon>Pseudomonadota</taxon>
        <taxon>Gammaproteobacteria</taxon>
        <taxon>Alteromonadales</taxon>
        <taxon>Colwelliaceae</taxon>
        <taxon>Thalassotalea</taxon>
    </lineage>
</organism>
<keyword evidence="1" id="KW-0812">Transmembrane</keyword>
<gene>
    <name evidence="3" type="ORF">RGQ13_18775</name>
</gene>
<proteinExistence type="predicted"/>
<dbReference type="InterPro" id="IPR000073">
    <property type="entry name" value="AB_hydrolase_1"/>
</dbReference>
<dbReference type="RefSeq" id="WP_348391261.1">
    <property type="nucleotide sequence ID" value="NZ_CP134145.1"/>
</dbReference>
<dbReference type="Pfam" id="PF00561">
    <property type="entry name" value="Abhydrolase_1"/>
    <property type="match status" value="1"/>
</dbReference>
<evidence type="ECO:0000313" key="4">
    <source>
        <dbReference type="Proteomes" id="UP001258994"/>
    </source>
</evidence>
<dbReference type="PRINTS" id="PR00111">
    <property type="entry name" value="ABHYDROLASE"/>
</dbReference>
<dbReference type="InterPro" id="IPR029058">
    <property type="entry name" value="AB_hydrolase_fold"/>
</dbReference>
<evidence type="ECO:0000259" key="2">
    <source>
        <dbReference type="Pfam" id="PF00561"/>
    </source>
</evidence>
<keyword evidence="3" id="KW-0378">Hydrolase</keyword>
<sequence>MLSWRLITIPLKLLLTIIVLYLLWVLIAFRDIPVAELEQKYGGNNLQTTSIDGVNIRYKVEGNGPPIVLIHSHFFTMRQWQAWVDILKDDFTVIRFDLTSHGLTGPDPTGDYSRKRSTVLLNGLMQHIGINHFNLVGSSTGGGIAYTYAATHPEQINKLVLINTPGMPKVTNKYMKKELPTWGGFIFYLLPESLFSDFLKAPIIDDALVTDAMVKEFHQMYRRSGNRMAEYQRMRGYEKGDVTSILEKITAPTLIMWGEKNPQLPVEHVEQFQQKLRSSPNVQTIIYPDIGHVIPIENPQQSALDVRKFFKQITIRMNDKTNE</sequence>
<keyword evidence="4" id="KW-1185">Reference proteome</keyword>
<dbReference type="Gene3D" id="3.40.50.1820">
    <property type="entry name" value="alpha/beta hydrolase"/>
    <property type="match status" value="1"/>
</dbReference>
<keyword evidence="1" id="KW-0472">Membrane</keyword>
<dbReference type="PANTHER" id="PTHR43798">
    <property type="entry name" value="MONOACYLGLYCEROL LIPASE"/>
    <property type="match status" value="1"/>
</dbReference>
<name>A0ABY9TUJ8_9GAMM</name>
<protein>
    <submittedName>
        <fullName evidence="3">Alpha/beta hydrolase</fullName>
    </submittedName>
</protein>
<dbReference type="GO" id="GO:0016787">
    <property type="term" value="F:hydrolase activity"/>
    <property type="evidence" value="ECO:0007669"/>
    <property type="project" value="UniProtKB-KW"/>
</dbReference>
<evidence type="ECO:0000313" key="3">
    <source>
        <dbReference type="EMBL" id="WNC72141.1"/>
    </source>
</evidence>
<feature type="transmembrane region" description="Helical" evidence="1">
    <location>
        <begin position="6"/>
        <end position="29"/>
    </location>
</feature>
<dbReference type="InterPro" id="IPR050266">
    <property type="entry name" value="AB_hydrolase_sf"/>
</dbReference>
<reference evidence="4" key="1">
    <citation type="submission" date="2023-09" db="EMBL/GenBank/DDBJ databases">
        <authorList>
            <person name="Li S."/>
            <person name="Li X."/>
            <person name="Zhang C."/>
            <person name="Zhao Z."/>
        </authorList>
    </citation>
    <scope>NUCLEOTIDE SEQUENCE [LARGE SCALE GENOMIC DNA]</scope>
    <source>
        <strain evidence="4">SQ149</strain>
    </source>
</reference>
<dbReference type="EMBL" id="CP134145">
    <property type="protein sequence ID" value="WNC72141.1"/>
    <property type="molecule type" value="Genomic_DNA"/>
</dbReference>
<feature type="domain" description="AB hydrolase-1" evidence="2">
    <location>
        <begin position="65"/>
        <end position="299"/>
    </location>
</feature>
<dbReference type="SUPFAM" id="SSF53474">
    <property type="entry name" value="alpha/beta-Hydrolases"/>
    <property type="match status" value="1"/>
</dbReference>